<keyword evidence="2" id="KW-1185">Reference proteome</keyword>
<dbReference type="AlphaFoldDB" id="J4W6V1"/>
<evidence type="ECO:0000313" key="1">
    <source>
        <dbReference type="EMBL" id="EJP66025.1"/>
    </source>
</evidence>
<dbReference type="EMBL" id="JH725161">
    <property type="protein sequence ID" value="EJP66025.1"/>
    <property type="molecule type" value="Genomic_DNA"/>
</dbReference>
<dbReference type="Proteomes" id="UP000002762">
    <property type="component" value="Unassembled WGS sequence"/>
</dbReference>
<dbReference type="InParanoid" id="J4W6V1"/>
<accession>J4W6V1</accession>
<protein>
    <submittedName>
        <fullName evidence="1">Uncharacterized protein</fullName>
    </submittedName>
</protein>
<dbReference type="GeneID" id="19888008"/>
<organism evidence="1 2">
    <name type="scientific">Beauveria bassiana (strain ARSEF 2860)</name>
    <name type="common">White muscardine disease fungus</name>
    <name type="synonym">Tritirachium shiotae</name>
    <dbReference type="NCBI Taxonomy" id="655819"/>
    <lineage>
        <taxon>Eukaryota</taxon>
        <taxon>Fungi</taxon>
        <taxon>Dikarya</taxon>
        <taxon>Ascomycota</taxon>
        <taxon>Pezizomycotina</taxon>
        <taxon>Sordariomycetes</taxon>
        <taxon>Hypocreomycetidae</taxon>
        <taxon>Hypocreales</taxon>
        <taxon>Cordycipitaceae</taxon>
        <taxon>Beauveria</taxon>
    </lineage>
</organism>
<dbReference type="RefSeq" id="XP_008598315.1">
    <property type="nucleotide sequence ID" value="XM_008600093.1"/>
</dbReference>
<gene>
    <name evidence="1" type="ORF">BBA_04996</name>
</gene>
<dbReference type="HOGENOM" id="CLU_2527115_0_0_1"/>
<name>J4W6V1_BEAB2</name>
<reference evidence="1 2" key="1">
    <citation type="journal article" date="2012" name="Sci. Rep.">
        <title>Genomic perspectives on the evolution of fungal entomopathogenicity in Beauveria bassiana.</title>
        <authorList>
            <person name="Xiao G."/>
            <person name="Ying S.H."/>
            <person name="Zheng P."/>
            <person name="Wang Z.L."/>
            <person name="Zhang S."/>
            <person name="Xie X.Q."/>
            <person name="Shang Y."/>
            <person name="St Leger R.J."/>
            <person name="Zhao G.P."/>
            <person name="Wang C."/>
            <person name="Feng M.G."/>
        </authorList>
    </citation>
    <scope>NUCLEOTIDE SEQUENCE [LARGE SCALE GENOMIC DNA]</scope>
    <source>
        <strain evidence="1 2">ARSEF 2860</strain>
    </source>
</reference>
<sequence>MSARRQMKIVHMLQITDDADTTGRLELGCGLQAPKRRSFQQLAVSDAGTPSLATSCYHNKPAPQRASWTSWHTESFVTASHSHY</sequence>
<proteinExistence type="predicted"/>
<evidence type="ECO:0000313" key="2">
    <source>
        <dbReference type="Proteomes" id="UP000002762"/>
    </source>
</evidence>